<dbReference type="SUPFAM" id="SSF143034">
    <property type="entry name" value="L35p-like"/>
    <property type="match status" value="1"/>
</dbReference>
<evidence type="ECO:0000313" key="6">
    <source>
        <dbReference type="EMBL" id="JAG92928.1"/>
    </source>
</evidence>
<dbReference type="Gene3D" id="4.10.410.60">
    <property type="match status" value="1"/>
</dbReference>
<protein>
    <recommendedName>
        <fullName evidence="4">50S ribosomal protein L35</fullName>
    </recommendedName>
</protein>
<dbReference type="Pfam" id="PF01632">
    <property type="entry name" value="Ribosomal_L35p"/>
    <property type="match status" value="1"/>
</dbReference>
<evidence type="ECO:0000256" key="1">
    <source>
        <dbReference type="ARBA" id="ARBA00006598"/>
    </source>
</evidence>
<dbReference type="EMBL" id="GCKF01062162">
    <property type="protein sequence ID" value="JAG92928.1"/>
    <property type="molecule type" value="Transcribed_RNA"/>
</dbReference>
<dbReference type="HAMAP" id="MF_00514">
    <property type="entry name" value="Ribosomal_bL35"/>
    <property type="match status" value="1"/>
</dbReference>
<name>A0A0D6QSK0_ARACU</name>
<keyword evidence="2 4" id="KW-0689">Ribosomal protein</keyword>
<keyword evidence="3 4" id="KW-0687">Ribonucleoprotein</keyword>
<accession>A0A0D6QSK0</accession>
<dbReference type="PANTHER" id="PTHR36400">
    <property type="entry name" value="RIBOSOMAL PROTEIN L35"/>
    <property type="match status" value="1"/>
</dbReference>
<dbReference type="InterPro" id="IPR001706">
    <property type="entry name" value="Ribosomal_bL35"/>
</dbReference>
<feature type="region of interest" description="Disordered" evidence="5">
    <location>
        <begin position="131"/>
        <end position="150"/>
    </location>
</feature>
<comment type="similarity">
    <text evidence="1 4">Belongs to the bacterial ribosomal protein bL35 family.</text>
</comment>
<reference evidence="6" key="1">
    <citation type="submission" date="2015-03" db="EMBL/GenBank/DDBJ databases">
        <title>A transcriptome of Araucaria cunninghamii, an australian fine timber species.</title>
        <authorList>
            <person name="Jing Yi C.J.Y."/>
            <person name="Yin San L.Y.S."/>
            <person name="Abdul Karim S.S."/>
            <person name="Wan Azmi N.N."/>
            <person name="Hercus R.R."/>
            <person name="Croft L.L."/>
        </authorList>
    </citation>
    <scope>NUCLEOTIDE SEQUENCE</scope>
    <source>
        <strain evidence="6">MI0301</strain>
        <tissue evidence="6">Leaf</tissue>
    </source>
</reference>
<dbReference type="PRINTS" id="PR00064">
    <property type="entry name" value="RIBOSOMALL35"/>
</dbReference>
<dbReference type="GO" id="GO:0005840">
    <property type="term" value="C:ribosome"/>
    <property type="evidence" value="ECO:0007669"/>
    <property type="project" value="UniProtKB-KW"/>
</dbReference>
<dbReference type="InterPro" id="IPR037229">
    <property type="entry name" value="Ribosomal_bL35_sf"/>
</dbReference>
<dbReference type="AlphaFoldDB" id="A0A0D6QSK0"/>
<evidence type="ECO:0000256" key="5">
    <source>
        <dbReference type="SAM" id="MobiDB-lite"/>
    </source>
</evidence>
<dbReference type="PANTHER" id="PTHR36400:SF1">
    <property type="entry name" value="RIBOSOMAL PROTEIN L35"/>
    <property type="match status" value="1"/>
</dbReference>
<evidence type="ECO:0000256" key="2">
    <source>
        <dbReference type="ARBA" id="ARBA00022980"/>
    </source>
</evidence>
<evidence type="ECO:0000256" key="3">
    <source>
        <dbReference type="ARBA" id="ARBA00023274"/>
    </source>
</evidence>
<sequence>MQRLCRLRSAGPNLFERLYSSNNISHFSSRCFALSTPHRRPILRFQRPIHCTTLFSANFRSLTSQWHPQLPIIPSNHPIMVIQKQSFASKKKEPRKLRVPPSKLKKTKMKCYSSMKFRFKTLANGDIRRWRAGKRHNAHSKSKKSKRRLRQPALVSPAYAKVMKRLNFCG</sequence>
<dbReference type="GO" id="GO:0006412">
    <property type="term" value="P:translation"/>
    <property type="evidence" value="ECO:0007669"/>
    <property type="project" value="InterPro"/>
</dbReference>
<dbReference type="InterPro" id="IPR021137">
    <property type="entry name" value="Ribosomal_bL35-like"/>
</dbReference>
<dbReference type="GO" id="GO:1990904">
    <property type="term" value="C:ribonucleoprotein complex"/>
    <property type="evidence" value="ECO:0007669"/>
    <property type="project" value="UniProtKB-KW"/>
</dbReference>
<organism evidence="6">
    <name type="scientific">Araucaria cunninghamii</name>
    <name type="common">Hoop pine</name>
    <name type="synonym">Moreton Bay pine</name>
    <dbReference type="NCBI Taxonomy" id="56994"/>
    <lineage>
        <taxon>Eukaryota</taxon>
        <taxon>Viridiplantae</taxon>
        <taxon>Streptophyta</taxon>
        <taxon>Embryophyta</taxon>
        <taxon>Tracheophyta</taxon>
        <taxon>Spermatophyta</taxon>
        <taxon>Pinopsida</taxon>
        <taxon>Pinidae</taxon>
        <taxon>Conifers II</taxon>
        <taxon>Araucariales</taxon>
        <taxon>Araucariaceae</taxon>
        <taxon>Araucaria</taxon>
    </lineage>
</organism>
<evidence type="ECO:0000256" key="4">
    <source>
        <dbReference type="RuleBase" id="RU000568"/>
    </source>
</evidence>
<dbReference type="GO" id="GO:0003735">
    <property type="term" value="F:structural constituent of ribosome"/>
    <property type="evidence" value="ECO:0007669"/>
    <property type="project" value="InterPro"/>
</dbReference>
<proteinExistence type="inferred from homology"/>